<proteinExistence type="predicted"/>
<feature type="chain" id="PRO_5039453104" evidence="2">
    <location>
        <begin position="28"/>
        <end position="394"/>
    </location>
</feature>
<evidence type="ECO:0000313" key="4">
    <source>
        <dbReference type="Proteomes" id="UP000185696"/>
    </source>
</evidence>
<protein>
    <submittedName>
        <fullName evidence="3">ABC transporter substrate-binding protein</fullName>
    </submittedName>
</protein>
<dbReference type="EMBL" id="MSIF01000006">
    <property type="protein sequence ID" value="OLF10493.1"/>
    <property type="molecule type" value="Genomic_DNA"/>
</dbReference>
<dbReference type="SUPFAM" id="SSF53850">
    <property type="entry name" value="Periplasmic binding protein-like II"/>
    <property type="match status" value="1"/>
</dbReference>
<dbReference type="Gene3D" id="3.40.190.10">
    <property type="entry name" value="Periplasmic binding protein-like II"/>
    <property type="match status" value="2"/>
</dbReference>
<dbReference type="PANTHER" id="PTHR30006">
    <property type="entry name" value="THIAMINE-BINDING PERIPLASMIC PROTEIN-RELATED"/>
    <property type="match status" value="1"/>
</dbReference>
<sequence length="394" mass="42575">MPRSSIPVHRRWLTAFAGLALAVAACAPGPAETGAGAESAALPAPVIDRDIDLDKLVAAAKKEGSVTVYDSSGDIVEVAKAFTDKYGIPATGVKSDVGETQEKLTREYQSGNTTIDMALYESGPSLVGELLPQKVVYTYLPGDLIDDVPDANRNPLTVLSKAMVWVYNPSVFPEGCPVDNIWDVTTPEWSGKTLMQDPLGKPYLIEWFNQMASGYDKQLRAEYEENFGKPLDTSAESAAHEWVAGFAGNSPVLTSADDDVSAAVAAPNQTEPRLGFLSIAKFRDVKNKGYKMAVCDDMAPFVGFQYPKFGAIATRAAHPNAAKLFMHFVLTEEGISPEMHAGGISGNSAVPVSKNNPPGLDDWDAQLVSFDRTELLSDFRNIEPMQDHWRLSKG</sequence>
<organism evidence="3 4">
    <name type="scientific">Actinophytocola xinjiangensis</name>
    <dbReference type="NCBI Taxonomy" id="485602"/>
    <lineage>
        <taxon>Bacteria</taxon>
        <taxon>Bacillati</taxon>
        <taxon>Actinomycetota</taxon>
        <taxon>Actinomycetes</taxon>
        <taxon>Pseudonocardiales</taxon>
        <taxon>Pseudonocardiaceae</taxon>
    </lineage>
</organism>
<evidence type="ECO:0000256" key="1">
    <source>
        <dbReference type="ARBA" id="ARBA00022729"/>
    </source>
</evidence>
<dbReference type="PROSITE" id="PS51257">
    <property type="entry name" value="PROKAR_LIPOPROTEIN"/>
    <property type="match status" value="1"/>
</dbReference>
<dbReference type="AlphaFoldDB" id="A0A7Z0WMM4"/>
<dbReference type="InterPro" id="IPR006059">
    <property type="entry name" value="SBP"/>
</dbReference>
<keyword evidence="4" id="KW-1185">Reference proteome</keyword>
<gene>
    <name evidence="3" type="ORF">BLA60_14975</name>
</gene>
<dbReference type="Pfam" id="PF13416">
    <property type="entry name" value="SBP_bac_8"/>
    <property type="match status" value="1"/>
</dbReference>
<dbReference type="RefSeq" id="WP_075133482.1">
    <property type="nucleotide sequence ID" value="NZ_MSIF01000006.1"/>
</dbReference>
<evidence type="ECO:0000256" key="2">
    <source>
        <dbReference type="SAM" id="SignalP"/>
    </source>
</evidence>
<comment type="caution">
    <text evidence="3">The sequence shown here is derived from an EMBL/GenBank/DDBJ whole genome shotgun (WGS) entry which is preliminary data.</text>
</comment>
<dbReference type="Proteomes" id="UP000185696">
    <property type="component" value="Unassembled WGS sequence"/>
</dbReference>
<accession>A0A7Z0WMM4</accession>
<keyword evidence="1 2" id="KW-0732">Signal</keyword>
<reference evidence="3 4" key="1">
    <citation type="submission" date="2016-12" db="EMBL/GenBank/DDBJ databases">
        <title>The draft genome sequence of Actinophytocola xinjiangensis.</title>
        <authorList>
            <person name="Wang W."/>
            <person name="Yuan L."/>
        </authorList>
    </citation>
    <scope>NUCLEOTIDE SEQUENCE [LARGE SCALE GENOMIC DNA]</scope>
    <source>
        <strain evidence="3 4">CGMCC 4.4663</strain>
    </source>
</reference>
<name>A0A7Z0WMM4_9PSEU</name>
<feature type="signal peptide" evidence="2">
    <location>
        <begin position="1"/>
        <end position="27"/>
    </location>
</feature>
<evidence type="ECO:0000313" key="3">
    <source>
        <dbReference type="EMBL" id="OLF10493.1"/>
    </source>
</evidence>